<sequence length="422" mass="47110">MDREDGIVKGFNYIGWTLNEVFITEAKEGQYDEMWVGFGMKNLEFYGVNLYGFDSTHLDHSFTEYYFPDETLSQVQDSQGNEYTGYEDLDVLKLLKALSEGNNSAITYNNDLHSIHSNEQPSPLNTTVHSQLINVLIPEAFRKQLPIEVGDTLDMIVGNHGQQITFRCKVIGSVRRMPGLFDFSGYKPAVWMTPGMIVSQEQYEYIRGEYLKAYPKQRVAYDKRMKSLPQGSTFDIPKKQLQLTLKPNAPNLAVNRLTNKLVSLAGETNVFGFNVRKFKEDLSEHMFILYATSWAISIVLFLMTFFQLTVSLSSTLKEDAQELGVLRAIGLPKSKLTLVALYEQLSTLLSAILIGLLVGLISAGMVGALFMNFAELPFVMIVDNWAIIGMAGMGLGTIIIGTLAGVQGINRKSITSILKGQA</sequence>
<evidence type="ECO:0000256" key="6">
    <source>
        <dbReference type="SAM" id="Phobius"/>
    </source>
</evidence>
<evidence type="ECO:0000256" key="5">
    <source>
        <dbReference type="ARBA" id="ARBA00023136"/>
    </source>
</evidence>
<comment type="caution">
    <text evidence="8">The sequence shown here is derived from an EMBL/GenBank/DDBJ whole genome shotgun (WGS) entry which is preliminary data.</text>
</comment>
<organism evidence="8 9">
    <name type="scientific">Halteria grandinella</name>
    <dbReference type="NCBI Taxonomy" id="5974"/>
    <lineage>
        <taxon>Eukaryota</taxon>
        <taxon>Sar</taxon>
        <taxon>Alveolata</taxon>
        <taxon>Ciliophora</taxon>
        <taxon>Intramacronucleata</taxon>
        <taxon>Spirotrichea</taxon>
        <taxon>Stichotrichia</taxon>
        <taxon>Sporadotrichida</taxon>
        <taxon>Halteriidae</taxon>
        <taxon>Halteria</taxon>
    </lineage>
</organism>
<name>A0A8J8SWL1_HALGN</name>
<evidence type="ECO:0000256" key="4">
    <source>
        <dbReference type="ARBA" id="ARBA00022989"/>
    </source>
</evidence>
<keyword evidence="3 6" id="KW-0812">Transmembrane</keyword>
<dbReference type="OrthoDB" id="312032at2759"/>
<dbReference type="PANTHER" id="PTHR32522:SF5">
    <property type="entry name" value="ABC3 TRANSPORTER PERMEASE PROTEIN DOMAIN-CONTAINING PROTEIN"/>
    <property type="match status" value="1"/>
</dbReference>
<proteinExistence type="predicted"/>
<protein>
    <recommendedName>
        <fullName evidence="7">ABC3 transporter permease C-terminal domain-containing protein</fullName>
    </recommendedName>
</protein>
<feature type="transmembrane region" description="Helical" evidence="6">
    <location>
        <begin position="385"/>
        <end position="406"/>
    </location>
</feature>
<comment type="subcellular location">
    <subcellularLocation>
        <location evidence="1">Cell membrane</location>
        <topology evidence="1">Multi-pass membrane protein</topology>
    </subcellularLocation>
</comment>
<dbReference type="Proteomes" id="UP000785679">
    <property type="component" value="Unassembled WGS sequence"/>
</dbReference>
<accession>A0A8J8SWL1</accession>
<dbReference type="AlphaFoldDB" id="A0A8J8SWL1"/>
<dbReference type="EMBL" id="RRYP01018835">
    <property type="protein sequence ID" value="TNV73459.1"/>
    <property type="molecule type" value="Genomic_DNA"/>
</dbReference>
<evidence type="ECO:0000313" key="9">
    <source>
        <dbReference type="Proteomes" id="UP000785679"/>
    </source>
</evidence>
<keyword evidence="5 6" id="KW-0472">Membrane</keyword>
<keyword evidence="9" id="KW-1185">Reference proteome</keyword>
<reference evidence="8" key="1">
    <citation type="submission" date="2019-06" db="EMBL/GenBank/DDBJ databases">
        <authorList>
            <person name="Zheng W."/>
        </authorList>
    </citation>
    <scope>NUCLEOTIDE SEQUENCE</scope>
    <source>
        <strain evidence="8">QDHG01</strain>
    </source>
</reference>
<feature type="transmembrane region" description="Helical" evidence="6">
    <location>
        <begin position="287"/>
        <end position="308"/>
    </location>
</feature>
<dbReference type="GO" id="GO:0005886">
    <property type="term" value="C:plasma membrane"/>
    <property type="evidence" value="ECO:0007669"/>
    <property type="project" value="UniProtKB-SubCell"/>
</dbReference>
<feature type="transmembrane region" description="Helical" evidence="6">
    <location>
        <begin position="348"/>
        <end position="373"/>
    </location>
</feature>
<evidence type="ECO:0000256" key="1">
    <source>
        <dbReference type="ARBA" id="ARBA00004651"/>
    </source>
</evidence>
<keyword evidence="4 6" id="KW-1133">Transmembrane helix</keyword>
<evidence type="ECO:0000259" key="7">
    <source>
        <dbReference type="Pfam" id="PF02687"/>
    </source>
</evidence>
<evidence type="ECO:0000256" key="2">
    <source>
        <dbReference type="ARBA" id="ARBA00022475"/>
    </source>
</evidence>
<gene>
    <name evidence="8" type="ORF">FGO68_gene9060</name>
</gene>
<dbReference type="Pfam" id="PF02687">
    <property type="entry name" value="FtsX"/>
    <property type="match status" value="1"/>
</dbReference>
<keyword evidence="2" id="KW-1003">Cell membrane</keyword>
<dbReference type="PANTHER" id="PTHR32522">
    <property type="match status" value="1"/>
</dbReference>
<evidence type="ECO:0000313" key="8">
    <source>
        <dbReference type="EMBL" id="TNV73459.1"/>
    </source>
</evidence>
<dbReference type="InterPro" id="IPR003838">
    <property type="entry name" value="ABC3_permease_C"/>
</dbReference>
<feature type="domain" description="ABC3 transporter permease C-terminal" evidence="7">
    <location>
        <begin position="295"/>
        <end position="412"/>
    </location>
</feature>
<evidence type="ECO:0000256" key="3">
    <source>
        <dbReference type="ARBA" id="ARBA00022692"/>
    </source>
</evidence>